<keyword evidence="4 7" id="KW-0812">Transmembrane</keyword>
<feature type="transmembrane region" description="Helical" evidence="8">
    <location>
        <begin position="172"/>
        <end position="194"/>
    </location>
</feature>
<dbReference type="InterPro" id="IPR024791">
    <property type="entry name" value="Cyt_c/ubiquinol_Oxase_su3"/>
</dbReference>
<sequence>MSETASVEQALPVGSVDHRASGWYGILCVIATEGALFGYLLFSYFYYAAQLPASWSPEPHPSFAYALPATIVMLLSSGALWFAQQGLQRGIEMQHRLGLAIGIGLGLAFIALELFEWQSKPFSLTSGLYSSIYFTAAGLDLLHLGFGIVGVAAVLVWSLLGYVDARRDAPTVIMAAYWHFVTAVWLAVFVTFYISPYLR</sequence>
<evidence type="ECO:0000256" key="1">
    <source>
        <dbReference type="ARBA" id="ARBA00004651"/>
    </source>
</evidence>
<dbReference type="Proteomes" id="UP000256900">
    <property type="component" value="Unassembled WGS sequence"/>
</dbReference>
<evidence type="ECO:0000256" key="7">
    <source>
        <dbReference type="RuleBase" id="RU003376"/>
    </source>
</evidence>
<dbReference type="EMBL" id="QUMO01000003">
    <property type="protein sequence ID" value="REF85889.1"/>
    <property type="molecule type" value="Genomic_DNA"/>
</dbReference>
<comment type="similarity">
    <text evidence="2 7">Belongs to the cytochrome c oxidase subunit 3 family.</text>
</comment>
<dbReference type="InterPro" id="IPR035973">
    <property type="entry name" value="Cyt_c_oxidase_su3-like_sf"/>
</dbReference>
<proteinExistence type="inferred from homology"/>
<dbReference type="InterPro" id="IPR000298">
    <property type="entry name" value="Cyt_c_oxidase-like_su3"/>
</dbReference>
<keyword evidence="3" id="KW-1003">Cell membrane</keyword>
<name>A0A3D9Z404_9HYPH</name>
<evidence type="ECO:0000256" key="6">
    <source>
        <dbReference type="ARBA" id="ARBA00023136"/>
    </source>
</evidence>
<dbReference type="Pfam" id="PF00510">
    <property type="entry name" value="COX3"/>
    <property type="match status" value="1"/>
</dbReference>
<feature type="transmembrane region" description="Helical" evidence="8">
    <location>
        <begin position="21"/>
        <end position="42"/>
    </location>
</feature>
<dbReference type="CDD" id="cd00386">
    <property type="entry name" value="Heme_Cu_Oxidase_III_like"/>
    <property type="match status" value="1"/>
</dbReference>
<feature type="transmembrane region" description="Helical" evidence="8">
    <location>
        <begin position="132"/>
        <end position="160"/>
    </location>
</feature>
<dbReference type="GO" id="GO:0005886">
    <property type="term" value="C:plasma membrane"/>
    <property type="evidence" value="ECO:0007669"/>
    <property type="project" value="UniProtKB-SubCell"/>
</dbReference>
<dbReference type="RefSeq" id="WP_115836492.1">
    <property type="nucleotide sequence ID" value="NZ_CP025086.1"/>
</dbReference>
<reference evidence="10 11" key="1">
    <citation type="submission" date="2018-08" db="EMBL/GenBank/DDBJ databases">
        <title>Genomic Encyclopedia of Type Strains, Phase IV (KMG-IV): sequencing the most valuable type-strain genomes for metagenomic binning, comparative biology and taxonomic classification.</title>
        <authorList>
            <person name="Goeker M."/>
        </authorList>
    </citation>
    <scope>NUCLEOTIDE SEQUENCE [LARGE SCALE GENOMIC DNA]</scope>
    <source>
        <strain evidence="10 11">BW863</strain>
    </source>
</reference>
<keyword evidence="5 8" id="KW-1133">Transmembrane helix</keyword>
<feature type="domain" description="Heme-copper oxidase subunit III family profile" evidence="9">
    <location>
        <begin position="24"/>
        <end position="197"/>
    </location>
</feature>
<feature type="transmembrane region" description="Helical" evidence="8">
    <location>
        <begin position="62"/>
        <end position="83"/>
    </location>
</feature>
<evidence type="ECO:0000256" key="4">
    <source>
        <dbReference type="ARBA" id="ARBA00022692"/>
    </source>
</evidence>
<evidence type="ECO:0000256" key="3">
    <source>
        <dbReference type="ARBA" id="ARBA00022475"/>
    </source>
</evidence>
<dbReference type="OrthoDB" id="9810850at2"/>
<evidence type="ECO:0000313" key="11">
    <source>
        <dbReference type="Proteomes" id="UP000256900"/>
    </source>
</evidence>
<keyword evidence="6 8" id="KW-0472">Membrane</keyword>
<protein>
    <submittedName>
        <fullName evidence="10">Cytochrome c oxidase subunit 3</fullName>
    </submittedName>
</protein>
<dbReference type="PANTHER" id="PTHR11403">
    <property type="entry name" value="CYTOCHROME C OXIDASE SUBUNIT III"/>
    <property type="match status" value="1"/>
</dbReference>
<evidence type="ECO:0000256" key="8">
    <source>
        <dbReference type="SAM" id="Phobius"/>
    </source>
</evidence>
<accession>A0A3D9Z404</accession>
<organism evidence="10 11">
    <name type="scientific">Methylovirgula ligni</name>
    <dbReference type="NCBI Taxonomy" id="569860"/>
    <lineage>
        <taxon>Bacteria</taxon>
        <taxon>Pseudomonadati</taxon>
        <taxon>Pseudomonadota</taxon>
        <taxon>Alphaproteobacteria</taxon>
        <taxon>Hyphomicrobiales</taxon>
        <taxon>Beijerinckiaceae</taxon>
        <taxon>Methylovirgula</taxon>
    </lineage>
</organism>
<dbReference type="PANTHER" id="PTHR11403:SF2">
    <property type="entry name" value="CYTOCHROME BO(3) UBIQUINOL OXIDASE SUBUNIT 3"/>
    <property type="match status" value="1"/>
</dbReference>
<evidence type="ECO:0000313" key="10">
    <source>
        <dbReference type="EMBL" id="REF85889.1"/>
    </source>
</evidence>
<evidence type="ECO:0000256" key="5">
    <source>
        <dbReference type="ARBA" id="ARBA00022989"/>
    </source>
</evidence>
<dbReference type="GO" id="GO:0019646">
    <property type="term" value="P:aerobic electron transport chain"/>
    <property type="evidence" value="ECO:0007669"/>
    <property type="project" value="InterPro"/>
</dbReference>
<comment type="caution">
    <text evidence="10">The sequence shown here is derived from an EMBL/GenBank/DDBJ whole genome shotgun (WGS) entry which is preliminary data.</text>
</comment>
<evidence type="ECO:0000259" key="9">
    <source>
        <dbReference type="PROSITE" id="PS50253"/>
    </source>
</evidence>
<evidence type="ECO:0000256" key="2">
    <source>
        <dbReference type="ARBA" id="ARBA00010581"/>
    </source>
</evidence>
<keyword evidence="11" id="KW-1185">Reference proteome</keyword>
<dbReference type="PROSITE" id="PS50253">
    <property type="entry name" value="COX3"/>
    <property type="match status" value="1"/>
</dbReference>
<gene>
    <name evidence="10" type="ORF">DES32_1928</name>
</gene>
<dbReference type="Gene3D" id="1.20.120.80">
    <property type="entry name" value="Cytochrome c oxidase, subunit III, four-helix bundle"/>
    <property type="match status" value="1"/>
</dbReference>
<feature type="transmembrane region" description="Helical" evidence="8">
    <location>
        <begin position="95"/>
        <end position="112"/>
    </location>
</feature>
<dbReference type="SUPFAM" id="SSF81452">
    <property type="entry name" value="Cytochrome c oxidase subunit III-like"/>
    <property type="match status" value="1"/>
</dbReference>
<dbReference type="AlphaFoldDB" id="A0A3D9Z404"/>
<comment type="subcellular location">
    <subcellularLocation>
        <location evidence="1 7">Cell membrane</location>
        <topology evidence="1 7">Multi-pass membrane protein</topology>
    </subcellularLocation>
</comment>
<dbReference type="InterPro" id="IPR013833">
    <property type="entry name" value="Cyt_c_oxidase_su3_a-hlx"/>
</dbReference>
<dbReference type="GO" id="GO:0004129">
    <property type="term" value="F:cytochrome-c oxidase activity"/>
    <property type="evidence" value="ECO:0007669"/>
    <property type="project" value="InterPro"/>
</dbReference>